<evidence type="ECO:0000313" key="1">
    <source>
        <dbReference type="EMBL" id="MBC5833660.1"/>
    </source>
</evidence>
<dbReference type="RefSeq" id="WP_166124900.1">
    <property type="nucleotide sequence ID" value="NZ_JAANOQ010000001.1"/>
</dbReference>
<accession>A0ABR7IV44</accession>
<proteinExistence type="predicted"/>
<sequence>MKNFIFLLMLTTFGFSQTNESLIDKLKNEDLKTIFQSYLNQEKITIEFFNSNAKANNAENIVVTNQENIAYYEEAISKFQLLEKHKEYIYTSIRDKKYDKDRKLIYDRFVETKSRIDAYYSSRLAILKTNYTNLTDTTDNNILPSKICMQLVPDNDFISPTHETCKNLEVTTGADKSCFANYLRSKIVKLVQLYLPGVEDTLSISSLFQFVINKEGKLVFDKFLKSSGSFELDLAIYKGFRRLAISTVFTPAKHKDKIVSVYYQLPIKMVFNQE</sequence>
<evidence type="ECO:0008006" key="3">
    <source>
        <dbReference type="Google" id="ProtNLM"/>
    </source>
</evidence>
<evidence type="ECO:0000313" key="2">
    <source>
        <dbReference type="Proteomes" id="UP000605990"/>
    </source>
</evidence>
<reference evidence="1 2" key="1">
    <citation type="submission" date="2020-08" db="EMBL/GenBank/DDBJ databases">
        <title>Description of novel Flavobacterium F-408 isolate.</title>
        <authorList>
            <person name="Saticioglu I.B."/>
            <person name="Duman M."/>
            <person name="Altun S."/>
        </authorList>
    </citation>
    <scope>NUCLEOTIDE SEQUENCE [LARGE SCALE GENOMIC DNA]</scope>
    <source>
        <strain evidence="1 2">F-408</strain>
    </source>
</reference>
<protein>
    <recommendedName>
        <fullName evidence="3">TonB C-terminal domain-containing protein</fullName>
    </recommendedName>
</protein>
<gene>
    <name evidence="1" type="ORF">H8R27_02055</name>
</gene>
<comment type="caution">
    <text evidence="1">The sequence shown here is derived from an EMBL/GenBank/DDBJ whole genome shotgun (WGS) entry which is preliminary data.</text>
</comment>
<organism evidence="1 2">
    <name type="scientific">Flavobacterium bernardetii</name>
    <dbReference type="NCBI Taxonomy" id="2813823"/>
    <lineage>
        <taxon>Bacteria</taxon>
        <taxon>Pseudomonadati</taxon>
        <taxon>Bacteroidota</taxon>
        <taxon>Flavobacteriia</taxon>
        <taxon>Flavobacteriales</taxon>
        <taxon>Flavobacteriaceae</taxon>
        <taxon>Flavobacterium</taxon>
    </lineage>
</organism>
<name>A0ABR7IV44_9FLAO</name>
<dbReference type="Proteomes" id="UP000605990">
    <property type="component" value="Unassembled WGS sequence"/>
</dbReference>
<dbReference type="EMBL" id="JACRUN010000001">
    <property type="protein sequence ID" value="MBC5833660.1"/>
    <property type="molecule type" value="Genomic_DNA"/>
</dbReference>
<keyword evidence="2" id="KW-1185">Reference proteome</keyword>